<dbReference type="Proteomes" id="UP001642484">
    <property type="component" value="Unassembled WGS sequence"/>
</dbReference>
<dbReference type="CDD" id="cd00051">
    <property type="entry name" value="EFh"/>
    <property type="match status" value="1"/>
</dbReference>
<evidence type="ECO:0000313" key="5">
    <source>
        <dbReference type="Proteomes" id="UP001642484"/>
    </source>
</evidence>
<feature type="domain" description="EF-hand" evidence="3">
    <location>
        <begin position="98"/>
        <end position="133"/>
    </location>
</feature>
<dbReference type="EMBL" id="CAXAMN010017779">
    <property type="protein sequence ID" value="CAK9051131.1"/>
    <property type="molecule type" value="Genomic_DNA"/>
</dbReference>
<dbReference type="PROSITE" id="PS50222">
    <property type="entry name" value="EF_HAND_2"/>
    <property type="match status" value="2"/>
</dbReference>
<organism evidence="4 5">
    <name type="scientific">Durusdinium trenchii</name>
    <dbReference type="NCBI Taxonomy" id="1381693"/>
    <lineage>
        <taxon>Eukaryota</taxon>
        <taxon>Sar</taxon>
        <taxon>Alveolata</taxon>
        <taxon>Dinophyceae</taxon>
        <taxon>Suessiales</taxon>
        <taxon>Symbiodiniaceae</taxon>
        <taxon>Durusdinium</taxon>
    </lineage>
</organism>
<dbReference type="Pfam" id="PF13499">
    <property type="entry name" value="EF-hand_7"/>
    <property type="match status" value="1"/>
</dbReference>
<dbReference type="InterPro" id="IPR018247">
    <property type="entry name" value="EF_Hand_1_Ca_BS"/>
</dbReference>
<dbReference type="SMART" id="SM00054">
    <property type="entry name" value="EFh"/>
    <property type="match status" value="2"/>
</dbReference>
<name>A0ABP0MI23_9DINO</name>
<dbReference type="PROSITE" id="PS00018">
    <property type="entry name" value="EF_HAND_1"/>
    <property type="match status" value="1"/>
</dbReference>
<protein>
    <recommendedName>
        <fullName evidence="3">EF-hand domain-containing protein</fullName>
    </recommendedName>
</protein>
<feature type="region of interest" description="Disordered" evidence="2">
    <location>
        <begin position="427"/>
        <end position="467"/>
    </location>
</feature>
<feature type="region of interest" description="Disordered" evidence="2">
    <location>
        <begin position="305"/>
        <end position="336"/>
    </location>
</feature>
<feature type="domain" description="EF-hand" evidence="3">
    <location>
        <begin position="55"/>
        <end position="90"/>
    </location>
</feature>
<proteinExistence type="predicted"/>
<accession>A0ABP0MI23</accession>
<gene>
    <name evidence="4" type="ORF">CCMP2556_LOCUS25994</name>
</gene>
<evidence type="ECO:0000256" key="1">
    <source>
        <dbReference type="ARBA" id="ARBA00022837"/>
    </source>
</evidence>
<reference evidence="4 5" key="1">
    <citation type="submission" date="2024-02" db="EMBL/GenBank/DDBJ databases">
        <authorList>
            <person name="Chen Y."/>
            <person name="Shah S."/>
            <person name="Dougan E. K."/>
            <person name="Thang M."/>
            <person name="Chan C."/>
        </authorList>
    </citation>
    <scope>NUCLEOTIDE SEQUENCE [LARGE SCALE GENOMIC DNA]</scope>
</reference>
<keyword evidence="5" id="KW-1185">Reference proteome</keyword>
<evidence type="ECO:0000313" key="4">
    <source>
        <dbReference type="EMBL" id="CAK9051131.1"/>
    </source>
</evidence>
<comment type="caution">
    <text evidence="4">The sequence shown here is derived from an EMBL/GenBank/DDBJ whole genome shotgun (WGS) entry which is preliminary data.</text>
</comment>
<sequence>MAPCSSCFGSETSYCGRTSIEAPRVIDAQSPGRRGRQSDGVTVCGRPGCPPRKEKYFRAVRRLFTQLDQNSDGGITRKEFERAWKDPVLQTVFDALEISSTDAWDLFRQLDRDGSGEVDVDEFLEGCMMIKGPARSIDVVCIKKDLIACDFGPRRVAANSSPLYKIIDASPDHGAGRALRCADELGPRMVDPKYHERQVVQVEFRQVVNRIVLHILRDVHGANISMDVEFQLSTHFMKSQAGHPDWLPVLLDEQGNQEPFLLDDLPGKQAAQKGRNNKKQILAPGALSRGAGQVPGLSELLEGSRVGNAGGKKNANGKALQGMAKSKNAKGKQPKTQDMASPMIAMPQFQMQQWLQAAASMGACGACGVPMPMMAGGFPMQAMQPTMYDGMDANVLMAGMMPFAGNVDMSQYMAAFGTQSYPYSNGDAFEYSDMRGAENQEEEEEEGEEEEENPAMAPSYIPSPQMT</sequence>
<feature type="compositionally biased region" description="Acidic residues" evidence="2">
    <location>
        <begin position="439"/>
        <end position="453"/>
    </location>
</feature>
<evidence type="ECO:0000256" key="2">
    <source>
        <dbReference type="SAM" id="MobiDB-lite"/>
    </source>
</evidence>
<dbReference type="Gene3D" id="1.10.238.10">
    <property type="entry name" value="EF-hand"/>
    <property type="match status" value="1"/>
</dbReference>
<dbReference type="InterPro" id="IPR002048">
    <property type="entry name" value="EF_hand_dom"/>
</dbReference>
<dbReference type="SUPFAM" id="SSF47473">
    <property type="entry name" value="EF-hand"/>
    <property type="match status" value="1"/>
</dbReference>
<keyword evidence="1" id="KW-0106">Calcium</keyword>
<dbReference type="InterPro" id="IPR011992">
    <property type="entry name" value="EF-hand-dom_pair"/>
</dbReference>
<evidence type="ECO:0000259" key="3">
    <source>
        <dbReference type="PROSITE" id="PS50222"/>
    </source>
</evidence>